<organism evidence="7 8">
    <name type="scientific">Chromobacterium vaccinii</name>
    <dbReference type="NCBI Taxonomy" id="1108595"/>
    <lineage>
        <taxon>Bacteria</taxon>
        <taxon>Pseudomonadati</taxon>
        <taxon>Pseudomonadota</taxon>
        <taxon>Betaproteobacteria</taxon>
        <taxon>Neisseriales</taxon>
        <taxon>Chromobacteriaceae</taxon>
        <taxon>Chromobacterium</taxon>
    </lineage>
</organism>
<sequence length="207" mass="21420">MTWTTWLQFAAVCMLGAMSPGPSLAMVLQQTARGGRGGGLAAAIGHALGVGLYALAAAQGLAMVMATHPLLFKIISCLGAAYLIWLGVQGLRAASRPARAASNDISAAAPTSAWRAARTGLAVSLSNPHLAVMFVALLSQFVTADMPAGSQVLLIVTAMGLDFGWYALLALLISHPSILSGLHRKSRWIDGCGGALMLLLGLRILMV</sequence>
<evidence type="ECO:0000256" key="6">
    <source>
        <dbReference type="SAM" id="Phobius"/>
    </source>
</evidence>
<evidence type="ECO:0000313" key="7">
    <source>
        <dbReference type="EMBL" id="AOZ49758.1"/>
    </source>
</evidence>
<keyword evidence="4 6" id="KW-1133">Transmembrane helix</keyword>
<evidence type="ECO:0000256" key="2">
    <source>
        <dbReference type="ARBA" id="ARBA00022475"/>
    </source>
</evidence>
<evidence type="ECO:0000256" key="4">
    <source>
        <dbReference type="ARBA" id="ARBA00022989"/>
    </source>
</evidence>
<dbReference type="PANTHER" id="PTHR30086:SF16">
    <property type="entry name" value="AMINO ACID EFFLUX PERMEASE RHTB FAMILY"/>
    <property type="match status" value="1"/>
</dbReference>
<dbReference type="EMBL" id="CP017707">
    <property type="protein sequence ID" value="AOZ49758.1"/>
    <property type="molecule type" value="Genomic_DNA"/>
</dbReference>
<dbReference type="GeneID" id="68840946"/>
<accession>A0A1D9LER5</accession>
<feature type="transmembrane region" description="Helical" evidence="6">
    <location>
        <begin position="70"/>
        <end position="88"/>
    </location>
</feature>
<dbReference type="STRING" id="1108595.BKX93_06950"/>
<protein>
    <recommendedName>
        <fullName evidence="9">Lysine transporter LysE</fullName>
    </recommendedName>
</protein>
<comment type="subcellular location">
    <subcellularLocation>
        <location evidence="1">Cell membrane</location>
        <topology evidence="1">Multi-pass membrane protein</topology>
    </subcellularLocation>
</comment>
<feature type="transmembrane region" description="Helical" evidence="6">
    <location>
        <begin position="40"/>
        <end position="64"/>
    </location>
</feature>
<dbReference type="PANTHER" id="PTHR30086">
    <property type="entry name" value="ARGININE EXPORTER PROTEIN ARGO"/>
    <property type="match status" value="1"/>
</dbReference>
<dbReference type="GO" id="GO:0015171">
    <property type="term" value="F:amino acid transmembrane transporter activity"/>
    <property type="evidence" value="ECO:0007669"/>
    <property type="project" value="TreeGrafter"/>
</dbReference>
<dbReference type="PIRSF" id="PIRSF006324">
    <property type="entry name" value="LeuE"/>
    <property type="match status" value="1"/>
</dbReference>
<feature type="transmembrane region" description="Helical" evidence="6">
    <location>
        <begin position="6"/>
        <end position="28"/>
    </location>
</feature>
<evidence type="ECO:0000256" key="3">
    <source>
        <dbReference type="ARBA" id="ARBA00022692"/>
    </source>
</evidence>
<dbReference type="RefSeq" id="WP_070979298.1">
    <property type="nucleotide sequence ID" value="NZ_CP017707.1"/>
</dbReference>
<dbReference type="InterPro" id="IPR001123">
    <property type="entry name" value="LeuE-type"/>
</dbReference>
<keyword evidence="3 6" id="KW-0812">Transmembrane</keyword>
<feature type="transmembrane region" description="Helical" evidence="6">
    <location>
        <begin position="188"/>
        <end position="206"/>
    </location>
</feature>
<feature type="transmembrane region" description="Helical" evidence="6">
    <location>
        <begin position="121"/>
        <end position="142"/>
    </location>
</feature>
<proteinExistence type="predicted"/>
<evidence type="ECO:0008006" key="9">
    <source>
        <dbReference type="Google" id="ProtNLM"/>
    </source>
</evidence>
<name>A0A1D9LER5_9NEIS</name>
<feature type="transmembrane region" description="Helical" evidence="6">
    <location>
        <begin position="148"/>
        <end position="168"/>
    </location>
</feature>
<dbReference type="GO" id="GO:0005886">
    <property type="term" value="C:plasma membrane"/>
    <property type="evidence" value="ECO:0007669"/>
    <property type="project" value="UniProtKB-SubCell"/>
</dbReference>
<reference evidence="7 8" key="1">
    <citation type="submission" date="2016-10" db="EMBL/GenBank/DDBJ databases">
        <title>Chromobacterium muskegensis sp. nov., an insecticidal bacterium isolated from Sphagnum bogs.</title>
        <authorList>
            <person name="Sparks M.E."/>
            <person name="Blackburn M.B."/>
            <person name="Gundersen-Rindal D.E."/>
            <person name="Mitchell A."/>
            <person name="Farrar R."/>
            <person name="Kuhar D."/>
        </authorList>
    </citation>
    <scope>NUCLEOTIDE SEQUENCE [LARGE SCALE GENOMIC DNA]</scope>
    <source>
        <strain evidence="7 8">21-1</strain>
    </source>
</reference>
<dbReference type="Proteomes" id="UP000178776">
    <property type="component" value="Chromosome"/>
</dbReference>
<dbReference type="Pfam" id="PF01810">
    <property type="entry name" value="LysE"/>
    <property type="match status" value="1"/>
</dbReference>
<evidence type="ECO:0000256" key="1">
    <source>
        <dbReference type="ARBA" id="ARBA00004651"/>
    </source>
</evidence>
<gene>
    <name evidence="7" type="ORF">BKX93_06950</name>
</gene>
<keyword evidence="2" id="KW-1003">Cell membrane</keyword>
<keyword evidence="5 6" id="KW-0472">Membrane</keyword>
<evidence type="ECO:0000313" key="8">
    <source>
        <dbReference type="Proteomes" id="UP000178776"/>
    </source>
</evidence>
<evidence type="ECO:0000256" key="5">
    <source>
        <dbReference type="ARBA" id="ARBA00023136"/>
    </source>
</evidence>
<dbReference type="AlphaFoldDB" id="A0A1D9LER5"/>
<dbReference type="KEGG" id="cvc:BKX93_06950"/>